<feature type="signal peptide" evidence="1">
    <location>
        <begin position="1"/>
        <end position="19"/>
    </location>
</feature>
<reference evidence="2 3" key="1">
    <citation type="submission" date="2019-09" db="EMBL/GenBank/DDBJ databases">
        <title>Pararcticibacter amylolyticus gen. nov., sp. nov., isolated from a rottenly hemp rope, and reclassification of Pedobacter tournemirensis as Pararcticibacter tournemirensis comb. nov.</title>
        <authorList>
            <person name="Cai Y."/>
        </authorList>
    </citation>
    <scope>NUCLEOTIDE SEQUENCE [LARGE SCALE GENOMIC DNA]</scope>
    <source>
        <strain evidence="2 3">TF5-37.2-LB10</strain>
    </source>
</reference>
<dbReference type="EMBL" id="VWNE01000013">
    <property type="protein sequence ID" value="KAA8483157.1"/>
    <property type="molecule type" value="Genomic_DNA"/>
</dbReference>
<accession>A0A5M9HE28</accession>
<dbReference type="InterPro" id="IPR008969">
    <property type="entry name" value="CarboxyPept-like_regulatory"/>
</dbReference>
<dbReference type="Proteomes" id="UP000322918">
    <property type="component" value="Unassembled WGS sequence"/>
</dbReference>
<keyword evidence="3" id="KW-1185">Reference proteome</keyword>
<protein>
    <submittedName>
        <fullName evidence="2">Carboxypeptidase-like regulatory domain-containing protein</fullName>
    </submittedName>
</protein>
<gene>
    <name evidence="2" type="ORF">F1649_10125</name>
</gene>
<keyword evidence="2" id="KW-0121">Carboxypeptidase</keyword>
<keyword evidence="2" id="KW-0645">Protease</keyword>
<proteinExistence type="predicted"/>
<keyword evidence="1" id="KW-0732">Signal</keyword>
<dbReference type="GO" id="GO:0004180">
    <property type="term" value="F:carboxypeptidase activity"/>
    <property type="evidence" value="ECO:0007669"/>
    <property type="project" value="UniProtKB-KW"/>
</dbReference>
<organism evidence="2 3">
    <name type="scientific">Arcticibacter tournemirensis</name>
    <dbReference type="NCBI Taxonomy" id="699437"/>
    <lineage>
        <taxon>Bacteria</taxon>
        <taxon>Pseudomonadati</taxon>
        <taxon>Bacteroidota</taxon>
        <taxon>Sphingobacteriia</taxon>
        <taxon>Sphingobacteriales</taxon>
        <taxon>Sphingobacteriaceae</taxon>
        <taxon>Arcticibacter</taxon>
    </lineage>
</organism>
<keyword evidence="2" id="KW-0378">Hydrolase</keyword>
<comment type="caution">
    <text evidence="2">The sequence shown here is derived from an EMBL/GenBank/DDBJ whole genome shotgun (WGS) entry which is preliminary data.</text>
</comment>
<sequence>MRKSLLILFSVLLYLATFAQGQIRVTGKVTSAEDGKGVFSTVLLKGTSKGASTDLNGAYSLDNVPQNGTLIFSALGYKKLEIQVKGRGPSVG</sequence>
<dbReference type="Gene3D" id="2.60.40.1120">
    <property type="entry name" value="Carboxypeptidase-like, regulatory domain"/>
    <property type="match status" value="1"/>
</dbReference>
<feature type="chain" id="PRO_5024288361" evidence="1">
    <location>
        <begin position="20"/>
        <end position="92"/>
    </location>
</feature>
<dbReference type="SUPFAM" id="SSF49464">
    <property type="entry name" value="Carboxypeptidase regulatory domain-like"/>
    <property type="match status" value="1"/>
</dbReference>
<dbReference type="Pfam" id="PF13715">
    <property type="entry name" value="CarbopepD_reg_2"/>
    <property type="match status" value="1"/>
</dbReference>
<evidence type="ECO:0000256" key="1">
    <source>
        <dbReference type="SAM" id="SignalP"/>
    </source>
</evidence>
<name>A0A5M9HE28_9SPHI</name>
<dbReference type="AlphaFoldDB" id="A0A5M9HE28"/>
<evidence type="ECO:0000313" key="3">
    <source>
        <dbReference type="Proteomes" id="UP000322918"/>
    </source>
</evidence>
<evidence type="ECO:0000313" key="2">
    <source>
        <dbReference type="EMBL" id="KAA8483157.1"/>
    </source>
</evidence>
<dbReference type="OrthoDB" id="1223654at2"/>
<dbReference type="RefSeq" id="WP_141815950.1">
    <property type="nucleotide sequence ID" value="NZ_VFPL01000001.1"/>
</dbReference>